<dbReference type="Proteomes" id="UP001212997">
    <property type="component" value="Unassembled WGS sequence"/>
</dbReference>
<dbReference type="Gene3D" id="1.20.120.430">
    <property type="entry name" value="tRNA modification GTPase MnmE domain 2"/>
    <property type="match status" value="1"/>
</dbReference>
<dbReference type="InterPro" id="IPR027266">
    <property type="entry name" value="TrmE/GcvT-like"/>
</dbReference>
<dbReference type="Gene3D" id="3.30.450.60">
    <property type="match status" value="1"/>
</dbReference>
<gene>
    <name evidence="13" type="ORF">NLI96_g6130</name>
</gene>
<dbReference type="InterPro" id="IPR011012">
    <property type="entry name" value="Longin-like_dom_sf"/>
</dbReference>
<dbReference type="SUPFAM" id="SSF49447">
    <property type="entry name" value="Second domain of Mu2 adaptin subunit (ap50) of ap2 adaptor"/>
    <property type="match status" value="1"/>
</dbReference>
<dbReference type="GO" id="GO:0006886">
    <property type="term" value="P:intracellular protein transport"/>
    <property type="evidence" value="ECO:0007669"/>
    <property type="project" value="InterPro"/>
</dbReference>
<evidence type="ECO:0000256" key="4">
    <source>
        <dbReference type="ARBA" id="ARBA00022448"/>
    </source>
</evidence>
<dbReference type="SUPFAM" id="SSF116878">
    <property type="entry name" value="TrmE connector domain"/>
    <property type="match status" value="1"/>
</dbReference>
<dbReference type="Pfam" id="PF12631">
    <property type="entry name" value="MnmE_helical"/>
    <property type="match status" value="1"/>
</dbReference>
<dbReference type="HAMAP" id="MF_00379">
    <property type="entry name" value="GTPase_MnmE"/>
    <property type="match status" value="1"/>
</dbReference>
<feature type="transmembrane region" description="Helical" evidence="11">
    <location>
        <begin position="36"/>
        <end position="60"/>
    </location>
</feature>
<comment type="caution">
    <text evidence="13">The sequence shown here is derived from an EMBL/GenBank/DDBJ whole genome shotgun (WGS) entry which is preliminary data.</text>
</comment>
<dbReference type="InterPro" id="IPR036168">
    <property type="entry name" value="AP2_Mu_C_sf"/>
</dbReference>
<dbReference type="CDD" id="cd14858">
    <property type="entry name" value="TrmE_N"/>
    <property type="match status" value="1"/>
</dbReference>
<dbReference type="InterPro" id="IPR027368">
    <property type="entry name" value="MnmE_dom2"/>
</dbReference>
<dbReference type="InterPro" id="IPR018948">
    <property type="entry name" value="GTP-bd_TrmE_N"/>
</dbReference>
<dbReference type="SUPFAM" id="SSF52540">
    <property type="entry name" value="P-loop containing nucleoside triphosphate hydrolases"/>
    <property type="match status" value="1"/>
</dbReference>
<dbReference type="InterPro" id="IPR004520">
    <property type="entry name" value="GTPase_MnmE"/>
</dbReference>
<dbReference type="FunFam" id="3.30.1360.120:FF:000007">
    <property type="entry name" value="tRNA modification GTPase GTPBP3, mitochondrial"/>
    <property type="match status" value="1"/>
</dbReference>
<dbReference type="InterPro" id="IPR028565">
    <property type="entry name" value="MHD"/>
</dbReference>
<dbReference type="EMBL" id="JANAWD010000217">
    <property type="protein sequence ID" value="KAJ3483713.1"/>
    <property type="molecule type" value="Genomic_DNA"/>
</dbReference>
<dbReference type="InterPro" id="IPR018240">
    <property type="entry name" value="Clathrin_mu_CS"/>
</dbReference>
<evidence type="ECO:0000256" key="1">
    <source>
        <dbReference type="ARBA" id="ARBA00004173"/>
    </source>
</evidence>
<dbReference type="Gene3D" id="3.40.50.300">
    <property type="entry name" value="P-loop containing nucleotide triphosphate hydrolases"/>
    <property type="match status" value="1"/>
</dbReference>
<evidence type="ECO:0000313" key="14">
    <source>
        <dbReference type="Proteomes" id="UP001212997"/>
    </source>
</evidence>
<dbReference type="GO" id="GO:0030488">
    <property type="term" value="P:tRNA methylation"/>
    <property type="evidence" value="ECO:0007669"/>
    <property type="project" value="TreeGrafter"/>
</dbReference>
<evidence type="ECO:0000256" key="10">
    <source>
        <dbReference type="SAM" id="MobiDB-lite"/>
    </source>
</evidence>
<dbReference type="InterPro" id="IPR025867">
    <property type="entry name" value="MnmE_helical"/>
</dbReference>
<sequence>MDSPLESGPGEIPRENSPPRQCREAPVRWRRTFSIILLNVWGVALAGLSTLKGCVTWAMFYGNRTFFCGPYIPRFRLRSQPSVARFSRSPGIKLVHRLSITACHPRLAGARPRNLVSLSSLSQTYVDGQDTWEKFELPPSDAQRRTIFALSTPPGKAGVAVIRVSGPDALEVWQAVVDPSSESRKGKGRATEPQPWRIHRCKVLHPVSKEVLDDGLAVFFKGPRSFTAEDVLELHIHSGRAVISSVLHALSSLPYCRLAEPGEFTRRAFSAGRLDLTQVEGLKDLINANTESQRKLALRATEGVLRSWLDSLRADVIKCLGLVEALIDFSEEDIEEGLVNLHPRFVKKLRIVYQASTEEKYCGLELDWQFLGRPMQGKVACLTYLREAAIVTNVPGTTRDILEISLDIGGLPVIIADTAGLRVTHDVVEKIGIERATEQITRSDITLCILSADDALRDDGDFKVPPEIRDLITTGDTYLLLNKTDLIPRDLELDRIDMAEKLGVERVWVMSLKTGDGLKLFLEEFGRCLEERYGLLHDNGLDVPEPMITHSRHRVHLESALRFLTAFLNTPEDDIVFGAEELRYASQSIGKITGGIDVEDVLDPAFSRRPIIQSGFRSSTPAYPILHIDALNGALAKAVRPSDVDPVLHVSSLELDAPSACCHIQHGGLRFLCPVSGDMDPLYVFSFLQTFVNILKDYFGQISGETLKDNFDIVYQLLEETLDAGGHPSTTSPNALKDIVLPPSLLNKVLSVAGVSGLASAGANTHPFASPIPWRKIGVRYNNNEIYFDIVEQLKAIVNKWVTPPQVPISLRWHPIDKFCLGARRDDQQIVWYTGPFVVVLQPAIVDGLFISPVRSRWTREKRLSFIPPDGRFTLMEYRYSQTPSSSHQVPIPLALKPVVKVEEAGGSLEVTLSSRLTTRTLSNVSVELFLGEGASSASFMASNNASWNFNPRTLTLHWDVKAISPSSTFTLRGTFASSAKTPRVARAFRVKFEINSHTYSSLKVDQLKMTGEMYKPFKGVRGMSTGDIEWRW</sequence>
<organism evidence="13 14">
    <name type="scientific">Meripilus lineatus</name>
    <dbReference type="NCBI Taxonomy" id="2056292"/>
    <lineage>
        <taxon>Eukaryota</taxon>
        <taxon>Fungi</taxon>
        <taxon>Dikarya</taxon>
        <taxon>Basidiomycota</taxon>
        <taxon>Agaricomycotina</taxon>
        <taxon>Agaricomycetes</taxon>
        <taxon>Polyporales</taxon>
        <taxon>Meripilaceae</taxon>
        <taxon>Meripilus</taxon>
    </lineage>
</organism>
<dbReference type="GO" id="GO:0003924">
    <property type="term" value="F:GTPase activity"/>
    <property type="evidence" value="ECO:0007669"/>
    <property type="project" value="InterPro"/>
</dbReference>
<evidence type="ECO:0000256" key="2">
    <source>
        <dbReference type="ARBA" id="ARBA00004308"/>
    </source>
</evidence>
<dbReference type="Pfam" id="PF01926">
    <property type="entry name" value="MMR_HSR1"/>
    <property type="match status" value="1"/>
</dbReference>
<evidence type="ECO:0000259" key="12">
    <source>
        <dbReference type="PROSITE" id="PS51072"/>
    </source>
</evidence>
<keyword evidence="9 11" id="KW-0472">Membrane</keyword>
<protein>
    <recommendedName>
        <fullName evidence="12">MHD domain-containing protein</fullName>
    </recommendedName>
</protein>
<dbReference type="Pfam" id="PF10396">
    <property type="entry name" value="TrmE_N"/>
    <property type="match status" value="1"/>
</dbReference>
<keyword evidence="11" id="KW-1133">Transmembrane helix</keyword>
<dbReference type="CDD" id="cd14837">
    <property type="entry name" value="AP3_Mu_N"/>
    <property type="match status" value="1"/>
</dbReference>
<dbReference type="InterPro" id="IPR006073">
    <property type="entry name" value="GTP-bd"/>
</dbReference>
<comment type="similarity">
    <text evidence="3">Belongs to the TRAFAC class TrmE-Era-EngA-EngB-Septin-like GTPase superfamily. TrmE GTPase family.</text>
</comment>
<keyword evidence="14" id="KW-1185">Reference proteome</keyword>
<evidence type="ECO:0000313" key="13">
    <source>
        <dbReference type="EMBL" id="KAJ3483713.1"/>
    </source>
</evidence>
<accession>A0AAD5V1H7</accession>
<keyword evidence="8" id="KW-0342">GTP-binding</keyword>
<evidence type="ECO:0000256" key="8">
    <source>
        <dbReference type="ARBA" id="ARBA00023134"/>
    </source>
</evidence>
<dbReference type="AlphaFoldDB" id="A0AAD5V1H7"/>
<dbReference type="SUPFAM" id="SSF64356">
    <property type="entry name" value="SNARE-like"/>
    <property type="match status" value="1"/>
</dbReference>
<reference evidence="13" key="1">
    <citation type="submission" date="2022-07" db="EMBL/GenBank/DDBJ databases">
        <title>Genome Sequence of Physisporinus lineatus.</title>
        <authorList>
            <person name="Buettner E."/>
        </authorList>
    </citation>
    <scope>NUCLEOTIDE SEQUENCE</scope>
    <source>
        <strain evidence="13">VT162</strain>
    </source>
</reference>
<dbReference type="Gene3D" id="3.30.1360.120">
    <property type="entry name" value="Probable tRNA modification gtpase trme, domain 1"/>
    <property type="match status" value="1"/>
</dbReference>
<dbReference type="CDD" id="cd04164">
    <property type="entry name" value="trmE"/>
    <property type="match status" value="1"/>
</dbReference>
<proteinExistence type="inferred from homology"/>
<dbReference type="SUPFAM" id="SSF103025">
    <property type="entry name" value="Folate-binding domain"/>
    <property type="match status" value="1"/>
</dbReference>
<comment type="subcellular location">
    <subcellularLocation>
        <location evidence="2">Endomembrane system</location>
    </subcellularLocation>
    <subcellularLocation>
        <location evidence="1">Mitochondrion</location>
    </subcellularLocation>
</comment>
<dbReference type="PROSITE" id="PS00991">
    <property type="entry name" value="CLAT_ADAPTOR_M_2"/>
    <property type="match status" value="1"/>
</dbReference>
<dbReference type="GO" id="GO:0005739">
    <property type="term" value="C:mitochondrion"/>
    <property type="evidence" value="ECO:0007669"/>
    <property type="project" value="UniProtKB-SubCell"/>
</dbReference>
<keyword evidence="11" id="KW-0812">Transmembrane</keyword>
<keyword evidence="5" id="KW-0819">tRNA processing</keyword>
<dbReference type="InterPro" id="IPR027417">
    <property type="entry name" value="P-loop_NTPase"/>
</dbReference>
<dbReference type="PROSITE" id="PS00990">
    <property type="entry name" value="CLAT_ADAPTOR_M_1"/>
    <property type="match status" value="1"/>
</dbReference>
<dbReference type="Gene3D" id="2.60.40.1170">
    <property type="entry name" value="Mu homology domain, subdomain B"/>
    <property type="match status" value="2"/>
</dbReference>
<dbReference type="GO" id="GO:0012505">
    <property type="term" value="C:endomembrane system"/>
    <property type="evidence" value="ECO:0007669"/>
    <property type="project" value="UniProtKB-SubCell"/>
</dbReference>
<dbReference type="InterPro" id="IPR001392">
    <property type="entry name" value="Clathrin_mu"/>
</dbReference>
<dbReference type="PANTHER" id="PTHR42714">
    <property type="entry name" value="TRNA MODIFICATION GTPASE GTPBP3"/>
    <property type="match status" value="1"/>
</dbReference>
<dbReference type="PROSITE" id="PS51072">
    <property type="entry name" value="MHD"/>
    <property type="match status" value="1"/>
</dbReference>
<evidence type="ECO:0000256" key="9">
    <source>
        <dbReference type="ARBA" id="ARBA00023136"/>
    </source>
</evidence>
<evidence type="ECO:0000256" key="11">
    <source>
        <dbReference type="SAM" id="Phobius"/>
    </source>
</evidence>
<evidence type="ECO:0000256" key="7">
    <source>
        <dbReference type="ARBA" id="ARBA00022927"/>
    </source>
</evidence>
<evidence type="ECO:0000256" key="5">
    <source>
        <dbReference type="ARBA" id="ARBA00022694"/>
    </source>
</evidence>
<keyword evidence="4" id="KW-0813">Transport</keyword>
<feature type="domain" description="MHD" evidence="12">
    <location>
        <begin position="783"/>
        <end position="1033"/>
    </location>
</feature>
<dbReference type="GO" id="GO:0016192">
    <property type="term" value="P:vesicle-mediated transport"/>
    <property type="evidence" value="ECO:0007669"/>
    <property type="project" value="InterPro"/>
</dbReference>
<dbReference type="PANTHER" id="PTHR42714:SF2">
    <property type="entry name" value="TRNA MODIFICATION GTPASE GTPBP3, MITOCHONDRIAL"/>
    <property type="match status" value="1"/>
</dbReference>
<dbReference type="PRINTS" id="PR00314">
    <property type="entry name" value="CLATHRINADPT"/>
</dbReference>
<dbReference type="Pfam" id="PF00928">
    <property type="entry name" value="Adap_comp_sub"/>
    <property type="match status" value="1"/>
</dbReference>
<name>A0AAD5V1H7_9APHY</name>
<keyword evidence="7" id="KW-0653">Protein transport</keyword>
<dbReference type="InterPro" id="IPR031168">
    <property type="entry name" value="G_TrmE"/>
</dbReference>
<dbReference type="GO" id="GO:0030131">
    <property type="term" value="C:clathrin adaptor complex"/>
    <property type="evidence" value="ECO:0007669"/>
    <property type="project" value="InterPro"/>
</dbReference>
<feature type="region of interest" description="Disordered" evidence="10">
    <location>
        <begin position="1"/>
        <end position="23"/>
    </location>
</feature>
<evidence type="ECO:0000256" key="6">
    <source>
        <dbReference type="ARBA" id="ARBA00022741"/>
    </source>
</evidence>
<dbReference type="GO" id="GO:0005525">
    <property type="term" value="F:GTP binding"/>
    <property type="evidence" value="ECO:0007669"/>
    <property type="project" value="UniProtKB-KW"/>
</dbReference>
<dbReference type="GO" id="GO:0002098">
    <property type="term" value="P:tRNA wobble uridine modification"/>
    <property type="evidence" value="ECO:0007669"/>
    <property type="project" value="TreeGrafter"/>
</dbReference>
<evidence type="ECO:0000256" key="3">
    <source>
        <dbReference type="ARBA" id="ARBA00011043"/>
    </source>
</evidence>
<keyword evidence="6" id="KW-0547">Nucleotide-binding</keyword>